<dbReference type="SUPFAM" id="SSF54060">
    <property type="entry name" value="His-Me finger endonucleases"/>
    <property type="match status" value="1"/>
</dbReference>
<dbReference type="InterPro" id="IPR016177">
    <property type="entry name" value="DNA-bd_dom_sf"/>
</dbReference>
<reference evidence="6" key="1">
    <citation type="journal article" date="2019" name="Int. J. Syst. Evol. Microbiol.">
        <title>The Global Catalogue of Microorganisms (GCM) 10K type strain sequencing project: providing services to taxonomists for standard genome sequencing and annotation.</title>
        <authorList>
            <consortium name="The Broad Institute Genomics Platform"/>
            <consortium name="The Broad Institute Genome Sequencing Center for Infectious Disease"/>
            <person name="Wu L."/>
            <person name="Ma J."/>
        </authorList>
    </citation>
    <scope>NUCLEOTIDE SEQUENCE [LARGE SCALE GENOMIC DNA]</scope>
    <source>
        <strain evidence="6">DFY28</strain>
    </source>
</reference>
<dbReference type="Gene3D" id="3.30.730.10">
    <property type="entry name" value="AP2/ERF domain"/>
    <property type="match status" value="1"/>
</dbReference>
<protein>
    <submittedName>
        <fullName evidence="5">HNH endonuclease</fullName>
    </submittedName>
</protein>
<dbReference type="RefSeq" id="WP_377283354.1">
    <property type="nucleotide sequence ID" value="NZ_JBHRSI010000009.1"/>
</dbReference>
<dbReference type="PROSITE" id="PS51032">
    <property type="entry name" value="AP2_ERF"/>
    <property type="match status" value="1"/>
</dbReference>
<dbReference type="Pfam" id="PF13392">
    <property type="entry name" value="HNH_3"/>
    <property type="match status" value="1"/>
</dbReference>
<name>A0ABW4N6Q2_9CAUL</name>
<keyword evidence="5" id="KW-0378">Hydrolase</keyword>
<feature type="domain" description="AP2/ERF" evidence="4">
    <location>
        <begin position="119"/>
        <end position="175"/>
    </location>
</feature>
<dbReference type="InterPro" id="IPR044925">
    <property type="entry name" value="His-Me_finger_sf"/>
</dbReference>
<evidence type="ECO:0000256" key="1">
    <source>
        <dbReference type="ARBA" id="ARBA00023015"/>
    </source>
</evidence>
<keyword evidence="5" id="KW-0255">Endonuclease</keyword>
<dbReference type="InterPro" id="IPR001471">
    <property type="entry name" value="AP2/ERF_dom"/>
</dbReference>
<keyword evidence="3" id="KW-0804">Transcription</keyword>
<evidence type="ECO:0000259" key="4">
    <source>
        <dbReference type="PROSITE" id="PS51032"/>
    </source>
</evidence>
<dbReference type="InterPro" id="IPR036955">
    <property type="entry name" value="AP2/ERF_dom_sf"/>
</dbReference>
<gene>
    <name evidence="5" type="ORF">ACFSC0_20450</name>
</gene>
<accession>A0ABW4N6Q2</accession>
<dbReference type="EMBL" id="JBHUEY010000012">
    <property type="protein sequence ID" value="MFD1785775.1"/>
    <property type="molecule type" value="Genomic_DNA"/>
</dbReference>
<evidence type="ECO:0000313" key="6">
    <source>
        <dbReference type="Proteomes" id="UP001597237"/>
    </source>
</evidence>
<dbReference type="InterPro" id="IPR003615">
    <property type="entry name" value="HNH_nuc"/>
</dbReference>
<evidence type="ECO:0000313" key="5">
    <source>
        <dbReference type="EMBL" id="MFD1785775.1"/>
    </source>
</evidence>
<organism evidence="5 6">
    <name type="scientific">Phenylobacterium terrae</name>
    <dbReference type="NCBI Taxonomy" id="2665495"/>
    <lineage>
        <taxon>Bacteria</taxon>
        <taxon>Pseudomonadati</taxon>
        <taxon>Pseudomonadota</taxon>
        <taxon>Alphaproteobacteria</taxon>
        <taxon>Caulobacterales</taxon>
        <taxon>Caulobacteraceae</taxon>
        <taxon>Phenylobacterium</taxon>
    </lineage>
</organism>
<proteinExistence type="predicted"/>
<keyword evidence="6" id="KW-1185">Reference proteome</keyword>
<comment type="caution">
    <text evidence="5">The sequence shown here is derived from an EMBL/GenBank/DDBJ whole genome shotgun (WGS) entry which is preliminary data.</text>
</comment>
<keyword evidence="2" id="KW-0238">DNA-binding</keyword>
<sequence>MGLTHEHVRELLDYFPDTGEFRWKKIPHPATGMQRRHNTMRAGKIAGGKHNAVGCIVRIEGRYYPAGRLAFFWMTGRWPRSMIRHRNFNASDNRWDNLVEATPSQISRAARPHHDGSSRFKGVYLRKNGYIWTSQITLNGEVHFIGNFPDEETAARAYDVEARKHFGEDAFLNFGDEGSAQ</sequence>
<dbReference type="SUPFAM" id="SSF54171">
    <property type="entry name" value="DNA-binding domain"/>
    <property type="match status" value="1"/>
</dbReference>
<dbReference type="Proteomes" id="UP001597237">
    <property type="component" value="Unassembled WGS sequence"/>
</dbReference>
<dbReference type="GO" id="GO:0004519">
    <property type="term" value="F:endonuclease activity"/>
    <property type="evidence" value="ECO:0007669"/>
    <property type="project" value="UniProtKB-KW"/>
</dbReference>
<dbReference type="SMART" id="SM00380">
    <property type="entry name" value="AP2"/>
    <property type="match status" value="1"/>
</dbReference>
<keyword evidence="5" id="KW-0540">Nuclease</keyword>
<evidence type="ECO:0000256" key="2">
    <source>
        <dbReference type="ARBA" id="ARBA00023125"/>
    </source>
</evidence>
<keyword evidence="1" id="KW-0805">Transcription regulation</keyword>
<evidence type="ECO:0000256" key="3">
    <source>
        <dbReference type="ARBA" id="ARBA00023163"/>
    </source>
</evidence>